<comment type="function">
    <text evidence="9">Mediates both low-affinity uptake and efflux of sugar across the membrane.</text>
</comment>
<comment type="caution">
    <text evidence="10">The sequence shown here is derived from an EMBL/GenBank/DDBJ whole genome shotgun (WGS) entry which is preliminary data.</text>
</comment>
<dbReference type="InterPro" id="IPR004316">
    <property type="entry name" value="SWEET_rpt"/>
</dbReference>
<reference evidence="10" key="1">
    <citation type="journal article" date="2023" name="Plant Biotechnol. J.">
        <title>Chromosome-level wild Hevea brasiliensis genome provides new tools for genomic-assisted breeding and valuable loci to elevate rubber yield.</title>
        <authorList>
            <person name="Cheng H."/>
            <person name="Song X."/>
            <person name="Hu Y."/>
            <person name="Wu T."/>
            <person name="Yang Q."/>
            <person name="An Z."/>
            <person name="Feng S."/>
            <person name="Deng Z."/>
            <person name="Wu W."/>
            <person name="Zeng X."/>
            <person name="Tu M."/>
            <person name="Wang X."/>
            <person name="Huang H."/>
        </authorList>
    </citation>
    <scope>NUCLEOTIDE SEQUENCE</scope>
    <source>
        <strain evidence="10">MT/VB/25A 57/8</strain>
    </source>
</reference>
<comment type="subcellular location">
    <subcellularLocation>
        <location evidence="1">Endomembrane system</location>
        <topology evidence="1">Multi-pass membrane protein</topology>
    </subcellularLocation>
</comment>
<feature type="transmembrane region" description="Helical" evidence="9">
    <location>
        <begin position="102"/>
        <end position="125"/>
    </location>
</feature>
<accession>A0ABQ9M0F9</accession>
<keyword evidence="5 9" id="KW-0812">Transmembrane</keyword>
<dbReference type="PANTHER" id="PTHR10791">
    <property type="entry name" value="RAG1-ACTIVATING PROTEIN 1"/>
    <property type="match status" value="1"/>
</dbReference>
<proteinExistence type="inferred from homology"/>
<evidence type="ECO:0000313" key="10">
    <source>
        <dbReference type="EMBL" id="KAJ9173752.1"/>
    </source>
</evidence>
<evidence type="ECO:0000256" key="1">
    <source>
        <dbReference type="ARBA" id="ARBA00004127"/>
    </source>
</evidence>
<keyword evidence="8 9" id="KW-0472">Membrane</keyword>
<evidence type="ECO:0000256" key="6">
    <source>
        <dbReference type="ARBA" id="ARBA00022737"/>
    </source>
</evidence>
<keyword evidence="6" id="KW-0677">Repeat</keyword>
<sequence>MVSSDTARNVVGILGNIISLFLFLSPVPTFVHIWKKRAVEQYSPTPYLATLLNCMVWVLYGLPMVHPKSLLVITINGSGTAIEILYIILFIIYSDKKKRVKVLLIVLVELIFIAGLAILVLTLAHTTKKRSIIVGFICICFNIMMYASPLSVMKLVITTNSVEYMPFFLSLASFANSLTWSTYALILFDPFILIPNGLGSLLALAQLALYAVYYKSTKREIAAREGKAELGLSQVVVNGDSKKPHTASLNASSASGIK</sequence>
<feature type="transmembrane region" description="Helical" evidence="9">
    <location>
        <begin position="71"/>
        <end position="93"/>
    </location>
</feature>
<feature type="transmembrane region" description="Helical" evidence="9">
    <location>
        <begin position="46"/>
        <end position="65"/>
    </location>
</feature>
<feature type="transmembrane region" description="Helical" evidence="9">
    <location>
        <begin position="192"/>
        <end position="214"/>
    </location>
</feature>
<name>A0ABQ9M0F9_HEVBR</name>
<evidence type="ECO:0000256" key="5">
    <source>
        <dbReference type="ARBA" id="ARBA00022692"/>
    </source>
</evidence>
<keyword evidence="11" id="KW-1185">Reference proteome</keyword>
<evidence type="ECO:0000256" key="8">
    <source>
        <dbReference type="ARBA" id="ARBA00023136"/>
    </source>
</evidence>
<feature type="transmembrane region" description="Helical" evidence="9">
    <location>
        <begin position="12"/>
        <end position="34"/>
    </location>
</feature>
<keyword evidence="4 9" id="KW-0762">Sugar transport</keyword>
<evidence type="ECO:0000313" key="11">
    <source>
        <dbReference type="Proteomes" id="UP001174677"/>
    </source>
</evidence>
<dbReference type="Proteomes" id="UP001174677">
    <property type="component" value="Chromosome 9"/>
</dbReference>
<feature type="transmembrane region" description="Helical" evidence="9">
    <location>
        <begin position="131"/>
        <end position="152"/>
    </location>
</feature>
<comment type="similarity">
    <text evidence="2 9">Belongs to the SWEET sugar transporter family.</text>
</comment>
<dbReference type="Gene3D" id="1.20.1280.290">
    <property type="match status" value="2"/>
</dbReference>
<evidence type="ECO:0000256" key="9">
    <source>
        <dbReference type="RuleBase" id="RU910715"/>
    </source>
</evidence>
<evidence type="ECO:0000256" key="2">
    <source>
        <dbReference type="ARBA" id="ARBA00007809"/>
    </source>
</evidence>
<protein>
    <recommendedName>
        <fullName evidence="9">Bidirectional sugar transporter SWEET</fullName>
    </recommendedName>
</protein>
<keyword evidence="7 9" id="KW-1133">Transmembrane helix</keyword>
<evidence type="ECO:0000256" key="7">
    <source>
        <dbReference type="ARBA" id="ARBA00022989"/>
    </source>
</evidence>
<dbReference type="EMBL" id="JARPOI010000009">
    <property type="protein sequence ID" value="KAJ9173752.1"/>
    <property type="molecule type" value="Genomic_DNA"/>
</dbReference>
<evidence type="ECO:0000256" key="3">
    <source>
        <dbReference type="ARBA" id="ARBA00022448"/>
    </source>
</evidence>
<dbReference type="Pfam" id="PF03083">
    <property type="entry name" value="MtN3_slv"/>
    <property type="match status" value="2"/>
</dbReference>
<gene>
    <name evidence="10" type="ORF">P3X46_016859</name>
</gene>
<evidence type="ECO:0000256" key="4">
    <source>
        <dbReference type="ARBA" id="ARBA00022597"/>
    </source>
</evidence>
<dbReference type="InterPro" id="IPR047664">
    <property type="entry name" value="SWEET"/>
</dbReference>
<comment type="caution">
    <text evidence="9">Lacks conserved residue(s) required for the propagation of feature annotation.</text>
</comment>
<dbReference type="PANTHER" id="PTHR10791:SF130">
    <property type="entry name" value="BIDIRECTIONAL SUGAR TRANSPORTER SWEET6-RELATED"/>
    <property type="match status" value="1"/>
</dbReference>
<organism evidence="10 11">
    <name type="scientific">Hevea brasiliensis</name>
    <name type="common">Para rubber tree</name>
    <name type="synonym">Siphonia brasiliensis</name>
    <dbReference type="NCBI Taxonomy" id="3981"/>
    <lineage>
        <taxon>Eukaryota</taxon>
        <taxon>Viridiplantae</taxon>
        <taxon>Streptophyta</taxon>
        <taxon>Embryophyta</taxon>
        <taxon>Tracheophyta</taxon>
        <taxon>Spermatophyta</taxon>
        <taxon>Magnoliopsida</taxon>
        <taxon>eudicotyledons</taxon>
        <taxon>Gunneridae</taxon>
        <taxon>Pentapetalae</taxon>
        <taxon>rosids</taxon>
        <taxon>fabids</taxon>
        <taxon>Malpighiales</taxon>
        <taxon>Euphorbiaceae</taxon>
        <taxon>Crotonoideae</taxon>
        <taxon>Micrandreae</taxon>
        <taxon>Hevea</taxon>
    </lineage>
</organism>
<keyword evidence="3 9" id="KW-0813">Transport</keyword>